<dbReference type="BioCyc" id="NEQU228908:GJB6-231-MONOMER"/>
<name>Q74MR1_NANEQ</name>
<evidence type="ECO:0000313" key="2">
    <source>
        <dbReference type="Proteomes" id="UP000000578"/>
    </source>
</evidence>
<protein>
    <submittedName>
        <fullName evidence="1">NEQ215</fullName>
    </submittedName>
</protein>
<organism evidence="1 2">
    <name type="scientific">Nanoarchaeum equitans (strain Kin4-M)</name>
    <dbReference type="NCBI Taxonomy" id="228908"/>
    <lineage>
        <taxon>Archaea</taxon>
        <taxon>Nanobdellota</taxon>
        <taxon>Candidatus Nanoarchaeia</taxon>
        <taxon>Nanoarchaeales</taxon>
        <taxon>Nanoarchaeaceae</taxon>
        <taxon>Nanoarchaeum</taxon>
    </lineage>
</organism>
<dbReference type="STRING" id="228908.NEQ215"/>
<sequence length="224" mass="26943">MRIYSYTKIKTKYGSLLLHNLDKLKDLDYIGLLRVLNKYGYLTILKPADFNNILKIEYSLRLREANTFFELMKIYPKKLVPFLEGMFMFLDLYNINADPNYLIPTKYFNRYFIEQYKKDPSIIKRLPFYRENKKDMELALLKSIAQKVYPYYKELYKYVESIEQGNPTNIIDEMEKDAKRFMAYPFYNDKPFIGFPLALEVETTKLSALINEKYIEHLKKTKQL</sequence>
<dbReference type="EMBL" id="AE017199">
    <property type="protein sequence ID" value="AAR39068.1"/>
    <property type="molecule type" value="Genomic_DNA"/>
</dbReference>
<dbReference type="Proteomes" id="UP000000578">
    <property type="component" value="Chromosome"/>
</dbReference>
<reference evidence="1 2" key="1">
    <citation type="journal article" date="2003" name="Proc. Natl. Acad. Sci. U.S.A.">
        <title>The genome of Nanoarchaeum equitans: insights into early archaeal evolution and derived parasitism.</title>
        <authorList>
            <person name="Waters E."/>
            <person name="Hohn M.J."/>
            <person name="Ahel I."/>
            <person name="Graham D.E."/>
            <person name="Adams M.D."/>
            <person name="Barnstead M."/>
            <person name="Beeson K.Y."/>
            <person name="Bibbs L."/>
            <person name="Bolanos R."/>
            <person name="Keller M."/>
            <person name="Kretz K."/>
            <person name="Lin X."/>
            <person name="Mathur E."/>
            <person name="Ni J."/>
            <person name="Podar M."/>
            <person name="Richardson T."/>
            <person name="Sutton G.G."/>
            <person name="Simon M."/>
            <person name="Soll D."/>
            <person name="Stetter K.O."/>
            <person name="Short J.M."/>
            <person name="Noordewier M."/>
        </authorList>
    </citation>
    <scope>NUCLEOTIDE SEQUENCE [LARGE SCALE GENOMIC DNA]</scope>
    <source>
        <strain evidence="1 2">Kin4-M</strain>
    </source>
</reference>
<dbReference type="AlphaFoldDB" id="Q74MR1"/>
<evidence type="ECO:0000313" key="1">
    <source>
        <dbReference type="EMBL" id="AAR39068.1"/>
    </source>
</evidence>
<keyword evidence="2" id="KW-1185">Reference proteome</keyword>
<dbReference type="KEGG" id="neq:NEQ215"/>
<proteinExistence type="predicted"/>
<accession>Q74MR1</accession>
<dbReference type="HOGENOM" id="CLU_1232792_0_0_2"/>
<dbReference type="EnsemblBacteria" id="AAR39068">
    <property type="protein sequence ID" value="AAR39068"/>
    <property type="gene ID" value="NEQ215"/>
</dbReference>
<gene>
    <name evidence="1" type="ordered locus">NEQ215</name>
</gene>